<proteinExistence type="predicted"/>
<evidence type="ECO:0000313" key="1">
    <source>
        <dbReference type="EMBL" id="RBP39085.1"/>
    </source>
</evidence>
<reference evidence="1 2" key="1">
    <citation type="submission" date="2018-06" db="EMBL/GenBank/DDBJ databases">
        <title>Genomic Encyclopedia of Type Strains, Phase IV (KMG-IV): sequencing the most valuable type-strain genomes for metagenomic binning, comparative biology and taxonomic classification.</title>
        <authorList>
            <person name="Goeker M."/>
        </authorList>
    </citation>
    <scope>NUCLEOTIDE SEQUENCE [LARGE SCALE GENOMIC DNA]</scope>
    <source>
        <strain evidence="1 2">DSM 25532</strain>
    </source>
</reference>
<gene>
    <name evidence="1" type="ORF">DES53_110109</name>
</gene>
<dbReference type="OrthoDB" id="189985at2"/>
<dbReference type="RefSeq" id="WP_113960850.1">
    <property type="nucleotide sequence ID" value="NZ_QNRR01000010.1"/>
</dbReference>
<dbReference type="InterPro" id="IPR025449">
    <property type="entry name" value="JetB"/>
</dbReference>
<organism evidence="1 2">
    <name type="scientific">Roseimicrobium gellanilyticum</name>
    <dbReference type="NCBI Taxonomy" id="748857"/>
    <lineage>
        <taxon>Bacteria</taxon>
        <taxon>Pseudomonadati</taxon>
        <taxon>Verrucomicrobiota</taxon>
        <taxon>Verrucomicrobiia</taxon>
        <taxon>Verrucomicrobiales</taxon>
        <taxon>Verrucomicrobiaceae</taxon>
        <taxon>Roseimicrobium</taxon>
    </lineage>
</organism>
<name>A0A366HA48_9BACT</name>
<dbReference type="AlphaFoldDB" id="A0A366HA48"/>
<keyword evidence="2" id="KW-1185">Reference proteome</keyword>
<dbReference type="Pfam" id="PF13835">
    <property type="entry name" value="DUF4194"/>
    <property type="match status" value="1"/>
</dbReference>
<dbReference type="EMBL" id="QNRR01000010">
    <property type="protein sequence ID" value="RBP39085.1"/>
    <property type="molecule type" value="Genomic_DNA"/>
</dbReference>
<protein>
    <submittedName>
        <fullName evidence="1">Uncharacterized protein DUF4194</fullName>
    </submittedName>
</protein>
<comment type="caution">
    <text evidence="1">The sequence shown here is derived from an EMBL/GenBank/DDBJ whole genome shotgun (WGS) entry which is preliminary data.</text>
</comment>
<accession>A0A366HA48</accession>
<evidence type="ECO:0000313" key="2">
    <source>
        <dbReference type="Proteomes" id="UP000253426"/>
    </source>
</evidence>
<sequence length="219" mass="24733">MTIERTDPLWPSFWHEVPVEDRAPMRDILADLLSHGVLLGDTGSGRELLLVAREHQHRLADYLAPLGLELVLDEEVPLLQARPRTESCQLLGSFNKYETLMLLTLWRVWDEAQTSGLSSAVTLTLDELYEKLRVYFEDIERPERTQLEDALGKLKRHRLIRTRRPDDSEAPGETIIEVLPSLARVIPFDSIEQWSERAQLVSPTAAVGEEVSTGGASAV</sequence>
<dbReference type="Proteomes" id="UP000253426">
    <property type="component" value="Unassembled WGS sequence"/>
</dbReference>